<evidence type="ECO:0000256" key="1">
    <source>
        <dbReference type="ARBA" id="ARBA00004651"/>
    </source>
</evidence>
<dbReference type="GO" id="GO:0020037">
    <property type="term" value="F:heme binding"/>
    <property type="evidence" value="ECO:0007669"/>
    <property type="project" value="InterPro"/>
</dbReference>
<dbReference type="GO" id="GO:0006119">
    <property type="term" value="P:oxidative phosphorylation"/>
    <property type="evidence" value="ECO:0007669"/>
    <property type="project" value="UniProtKB-UniPathway"/>
</dbReference>
<dbReference type="Proteomes" id="UP000252884">
    <property type="component" value="Unassembled WGS sequence"/>
</dbReference>
<evidence type="ECO:0000256" key="16">
    <source>
        <dbReference type="ARBA" id="ARBA00023136"/>
    </source>
</evidence>
<feature type="transmembrane region" description="Helical" evidence="19">
    <location>
        <begin position="772"/>
        <end position="791"/>
    </location>
</feature>
<evidence type="ECO:0000256" key="2">
    <source>
        <dbReference type="ARBA" id="ARBA00004673"/>
    </source>
</evidence>
<dbReference type="InterPro" id="IPR013833">
    <property type="entry name" value="Cyt_c_oxidase_su3_a-hlx"/>
</dbReference>
<dbReference type="InterPro" id="IPR023615">
    <property type="entry name" value="Cyt_c_Oxase_su1_BS"/>
</dbReference>
<evidence type="ECO:0000259" key="20">
    <source>
        <dbReference type="PROSITE" id="PS50253"/>
    </source>
</evidence>
<dbReference type="GO" id="GO:0022904">
    <property type="term" value="P:respiratory electron transport chain"/>
    <property type="evidence" value="ECO:0007669"/>
    <property type="project" value="InterPro"/>
</dbReference>
<dbReference type="GO" id="GO:0005886">
    <property type="term" value="C:plasma membrane"/>
    <property type="evidence" value="ECO:0007669"/>
    <property type="project" value="UniProtKB-SubCell"/>
</dbReference>
<dbReference type="SUPFAM" id="SSF81452">
    <property type="entry name" value="Cytochrome c oxidase subunit III-like"/>
    <property type="match status" value="1"/>
</dbReference>
<dbReference type="InterPro" id="IPR023616">
    <property type="entry name" value="Cyt_c_oxase-like_su1_dom"/>
</dbReference>
<feature type="transmembrane region" description="Helical" evidence="19">
    <location>
        <begin position="660"/>
        <end position="681"/>
    </location>
</feature>
<comment type="subcellular location">
    <subcellularLocation>
        <location evidence="1">Cell membrane</location>
        <topology evidence="1">Multi-pass membrane protein</topology>
    </subcellularLocation>
</comment>
<dbReference type="PROSITE" id="PS50855">
    <property type="entry name" value="COX1"/>
    <property type="match status" value="1"/>
</dbReference>
<dbReference type="Pfam" id="PF00115">
    <property type="entry name" value="COX1"/>
    <property type="match status" value="1"/>
</dbReference>
<keyword evidence="23" id="KW-1185">Reference proteome</keyword>
<evidence type="ECO:0000256" key="18">
    <source>
        <dbReference type="RuleBase" id="RU000370"/>
    </source>
</evidence>
<gene>
    <name evidence="22" type="ORF">DES41_101684</name>
</gene>
<evidence type="ECO:0000256" key="8">
    <source>
        <dbReference type="ARBA" id="ARBA00022660"/>
    </source>
</evidence>
<feature type="transmembrane region" description="Helical" evidence="19">
    <location>
        <begin position="74"/>
        <end position="102"/>
    </location>
</feature>
<dbReference type="InterPro" id="IPR000883">
    <property type="entry name" value="Cyt_C_Oxase_1"/>
</dbReference>
<keyword evidence="5 18" id="KW-0813">Transport</keyword>
<evidence type="ECO:0000259" key="21">
    <source>
        <dbReference type="PROSITE" id="PS50855"/>
    </source>
</evidence>
<organism evidence="22 23">
    <name type="scientific">Pseudorhodoferax soli</name>
    <dbReference type="NCBI Taxonomy" id="545864"/>
    <lineage>
        <taxon>Bacteria</taxon>
        <taxon>Pseudomonadati</taxon>
        <taxon>Pseudomonadota</taxon>
        <taxon>Betaproteobacteria</taxon>
        <taxon>Burkholderiales</taxon>
        <taxon>Comamonadaceae</taxon>
    </lineage>
</organism>
<feature type="transmembrane region" description="Helical" evidence="19">
    <location>
        <begin position="428"/>
        <end position="453"/>
    </location>
</feature>
<feature type="transmembrane region" description="Helical" evidence="19">
    <location>
        <begin position="165"/>
        <end position="191"/>
    </location>
</feature>
<evidence type="ECO:0000256" key="11">
    <source>
        <dbReference type="ARBA" id="ARBA00022967"/>
    </source>
</evidence>
<dbReference type="SUPFAM" id="SSF81442">
    <property type="entry name" value="Cytochrome c oxidase subunit I-like"/>
    <property type="match status" value="1"/>
</dbReference>
<evidence type="ECO:0000256" key="6">
    <source>
        <dbReference type="ARBA" id="ARBA00022475"/>
    </source>
</evidence>
<dbReference type="PANTHER" id="PTHR10422">
    <property type="entry name" value="CYTOCHROME C OXIDASE SUBUNIT 1"/>
    <property type="match status" value="1"/>
</dbReference>
<dbReference type="Gene3D" id="1.20.120.80">
    <property type="entry name" value="Cytochrome c oxidase, subunit III, four-helix bundle"/>
    <property type="match status" value="1"/>
</dbReference>
<feature type="transmembrane region" description="Helical" evidence="19">
    <location>
        <begin position="731"/>
        <end position="752"/>
    </location>
</feature>
<keyword evidence="14" id="KW-0408">Iron</keyword>
<dbReference type="GO" id="GO:0004129">
    <property type="term" value="F:cytochrome-c oxidase activity"/>
    <property type="evidence" value="ECO:0007669"/>
    <property type="project" value="UniProtKB-EC"/>
</dbReference>
<evidence type="ECO:0000256" key="17">
    <source>
        <dbReference type="ARBA" id="ARBA00047816"/>
    </source>
</evidence>
<dbReference type="EC" id="7.1.1.9" evidence="4"/>
<name>A0A368Y720_9BURK</name>
<sequence>MTHPDPHPVALHRRLQQVWRNPNGWRSLSAVNHNIVGRRFIATALVFFFVGGLLAMLIRAQLATPQSAFLDDALYAQVFTMHGTIMMFLFAIPLIEGFAIYLLPKMLGARDLAYPRLGAFGYWCYLLGGLILLGALAAGLAPDGGWFLYTPLSNATHTPGVNADVWLLGITFVEISAVAAAVEIIVTILTMRAPGMRLVDMPLFAWYMLVTAGMMLAGFPPLILGSLILELERAAGWPFFDAARGGDPLLWQHLFWLFGHPEVYIIFLPAAGIVSTLVPTFAQRPLVGRSWVLASVVAMGFISFGLWVHHMFTVGIPHLALVFFSAASMLVAIPTAVQMFAWIATLWHGRPKLALPMLWLLGFLVVFVCGGLTGVMLALVPFNWQAHDTHFVVAHLHYVLVGGFLFPFLAGVYYWFPHLFGRQTLPRLGTWAFWLVFTGFNTTFFVMHLTGLLGMPRRVGSYVTGLGWDLPNLVSSLGSFVMAIGFFLLLIDLLVSAYLGRIAPQNPWRAATLEWAMPTPPAFYNFASQPRVPGAEPLWTEPNLGARAAAGEGLLADPREGEQRSLGCEPISGEPTHVVRLPRPSWLPLLAALAVGCVFMALLTKSYWLAPPAALLALALFWRWAWSIGLRQDPLPVDAGAGVLLPVHDVVERAPGRAGLLWTLVANGSFFVSLLFGHAYLATVAPGWPPLRWLQAGWVMPLAGAAALALACGAMRYAVRANARGDARGRQLALLAALTAALSATLLVPAGVLPGMPSPREHAYGAMLGFSLAYAVLHTALGAVFAAYALARGQAGYLSTQRGVELHNARLWWDYTAATGAVLLLAMHVPAWGH</sequence>
<keyword evidence="11" id="KW-1278">Translocase</keyword>
<dbReference type="PRINTS" id="PR01165">
    <property type="entry name" value="CYCOXIDASEI"/>
</dbReference>
<evidence type="ECO:0000256" key="3">
    <source>
        <dbReference type="ARBA" id="ARBA00009578"/>
    </source>
</evidence>
<feature type="transmembrane region" description="Helical" evidence="19">
    <location>
        <begin position="358"/>
        <end position="384"/>
    </location>
</feature>
<feature type="transmembrane region" description="Helical" evidence="19">
    <location>
        <begin position="693"/>
        <end position="719"/>
    </location>
</feature>
<feature type="domain" description="Cytochrome oxidase subunit I profile" evidence="21">
    <location>
        <begin position="13"/>
        <end position="533"/>
    </location>
</feature>
<dbReference type="GO" id="GO:0046872">
    <property type="term" value="F:metal ion binding"/>
    <property type="evidence" value="ECO:0007669"/>
    <property type="project" value="UniProtKB-KW"/>
</dbReference>
<feature type="transmembrane region" description="Helical" evidence="19">
    <location>
        <begin position="263"/>
        <end position="282"/>
    </location>
</feature>
<evidence type="ECO:0000256" key="19">
    <source>
        <dbReference type="SAM" id="Phobius"/>
    </source>
</evidence>
<keyword evidence="16 19" id="KW-0472">Membrane</keyword>
<reference evidence="22 23" key="1">
    <citation type="submission" date="2018-07" db="EMBL/GenBank/DDBJ databases">
        <title>Genomic Encyclopedia of Type Strains, Phase IV (KMG-IV): sequencing the most valuable type-strain genomes for metagenomic binning, comparative biology and taxonomic classification.</title>
        <authorList>
            <person name="Goeker M."/>
        </authorList>
    </citation>
    <scope>NUCLEOTIDE SEQUENCE [LARGE SCALE GENOMIC DNA]</scope>
    <source>
        <strain evidence="22 23">DSM 21634</strain>
    </source>
</reference>
<comment type="pathway">
    <text evidence="2">Energy metabolism; oxidative phosphorylation.</text>
</comment>
<evidence type="ECO:0000256" key="10">
    <source>
        <dbReference type="ARBA" id="ARBA00022723"/>
    </source>
</evidence>
<dbReference type="InterPro" id="IPR014241">
    <property type="entry name" value="Cyt_c_oxidase_su1_bac"/>
</dbReference>
<evidence type="ECO:0000256" key="13">
    <source>
        <dbReference type="ARBA" id="ARBA00022989"/>
    </source>
</evidence>
<keyword evidence="7 18" id="KW-0349">Heme</keyword>
<keyword evidence="13 19" id="KW-1133">Transmembrane helix</keyword>
<evidence type="ECO:0000256" key="12">
    <source>
        <dbReference type="ARBA" id="ARBA00022982"/>
    </source>
</evidence>
<dbReference type="Gene3D" id="1.20.210.10">
    <property type="entry name" value="Cytochrome c oxidase-like, subunit I domain"/>
    <property type="match status" value="1"/>
</dbReference>
<dbReference type="NCBIfam" id="TIGR02891">
    <property type="entry name" value="CtaD_CoxA"/>
    <property type="match status" value="1"/>
</dbReference>
<comment type="catalytic activity">
    <reaction evidence="17">
        <text>4 Fe(II)-[cytochrome c] + O2 + 8 H(+)(in) = 4 Fe(III)-[cytochrome c] + 2 H2O + 4 H(+)(out)</text>
        <dbReference type="Rhea" id="RHEA:11436"/>
        <dbReference type="Rhea" id="RHEA-COMP:10350"/>
        <dbReference type="Rhea" id="RHEA-COMP:14399"/>
        <dbReference type="ChEBI" id="CHEBI:15377"/>
        <dbReference type="ChEBI" id="CHEBI:15378"/>
        <dbReference type="ChEBI" id="CHEBI:15379"/>
        <dbReference type="ChEBI" id="CHEBI:29033"/>
        <dbReference type="ChEBI" id="CHEBI:29034"/>
        <dbReference type="EC" id="7.1.1.9"/>
    </reaction>
</comment>
<dbReference type="PANTHER" id="PTHR10422:SF35">
    <property type="entry name" value="CYTOCHROME BO(3) UBIQUINOL OXIDASE SUBUNIT 1"/>
    <property type="match status" value="1"/>
</dbReference>
<dbReference type="InterPro" id="IPR000298">
    <property type="entry name" value="Cyt_c_oxidase-like_su3"/>
</dbReference>
<evidence type="ECO:0000256" key="5">
    <source>
        <dbReference type="ARBA" id="ARBA00022448"/>
    </source>
</evidence>
<dbReference type="InterPro" id="IPR036927">
    <property type="entry name" value="Cyt_c_oxase-like_su1_sf"/>
</dbReference>
<feature type="domain" description="Heme-copper oxidase subunit III family profile" evidence="20">
    <location>
        <begin position="575"/>
        <end position="832"/>
    </location>
</feature>
<feature type="transmembrane region" description="Helical" evidence="19">
    <location>
        <begin position="40"/>
        <end position="62"/>
    </location>
</feature>
<comment type="similarity">
    <text evidence="3 18">Belongs to the heme-copper respiratory oxidase family.</text>
</comment>
<evidence type="ECO:0000313" key="22">
    <source>
        <dbReference type="EMBL" id="RCW76080.1"/>
    </source>
</evidence>
<dbReference type="UniPathway" id="UPA00705"/>
<dbReference type="GO" id="GO:0015990">
    <property type="term" value="P:electron transport coupled proton transport"/>
    <property type="evidence" value="ECO:0007669"/>
    <property type="project" value="InterPro"/>
</dbReference>
<accession>A0A368Y720</accession>
<dbReference type="RefSeq" id="WP_114465865.1">
    <property type="nucleotide sequence ID" value="NZ_QPJK01000001.1"/>
</dbReference>
<feature type="transmembrane region" description="Helical" evidence="19">
    <location>
        <begin position="473"/>
        <end position="499"/>
    </location>
</feature>
<keyword evidence="6" id="KW-1003">Cell membrane</keyword>
<dbReference type="PROSITE" id="PS50253">
    <property type="entry name" value="COX3"/>
    <property type="match status" value="1"/>
</dbReference>
<keyword evidence="15" id="KW-0186">Copper</keyword>
<feature type="transmembrane region" description="Helical" evidence="19">
    <location>
        <begin position="291"/>
        <end position="312"/>
    </location>
</feature>
<evidence type="ECO:0000313" key="23">
    <source>
        <dbReference type="Proteomes" id="UP000252884"/>
    </source>
</evidence>
<evidence type="ECO:0000256" key="7">
    <source>
        <dbReference type="ARBA" id="ARBA00022617"/>
    </source>
</evidence>
<feature type="transmembrane region" description="Helical" evidence="19">
    <location>
        <begin position="812"/>
        <end position="832"/>
    </location>
</feature>
<protein>
    <recommendedName>
        <fullName evidence="4">cytochrome-c oxidase</fullName>
        <ecNumber evidence="4">7.1.1.9</ecNumber>
    </recommendedName>
</protein>
<dbReference type="AlphaFoldDB" id="A0A368Y720"/>
<dbReference type="InterPro" id="IPR035973">
    <property type="entry name" value="Cyt_c_oxidase_su3-like_sf"/>
</dbReference>
<comment type="caution">
    <text evidence="22">The sequence shown here is derived from an EMBL/GenBank/DDBJ whole genome shotgun (WGS) entry which is preliminary data.</text>
</comment>
<evidence type="ECO:0000256" key="9">
    <source>
        <dbReference type="ARBA" id="ARBA00022692"/>
    </source>
</evidence>
<evidence type="ECO:0000256" key="4">
    <source>
        <dbReference type="ARBA" id="ARBA00012949"/>
    </source>
</evidence>
<keyword evidence="9 18" id="KW-0812">Transmembrane</keyword>
<feature type="transmembrane region" description="Helical" evidence="19">
    <location>
        <begin position="318"/>
        <end position="346"/>
    </location>
</feature>
<feature type="transmembrane region" description="Helical" evidence="19">
    <location>
        <begin position="122"/>
        <end position="141"/>
    </location>
</feature>
<keyword evidence="12 18" id="KW-0249">Electron transport</keyword>
<keyword evidence="8 18" id="KW-0679">Respiratory chain</keyword>
<feature type="transmembrane region" description="Helical" evidence="19">
    <location>
        <begin position="586"/>
        <end position="603"/>
    </location>
</feature>
<feature type="transmembrane region" description="Helical" evidence="19">
    <location>
        <begin position="609"/>
        <end position="626"/>
    </location>
</feature>
<keyword evidence="10" id="KW-0479">Metal-binding</keyword>
<evidence type="ECO:0000256" key="14">
    <source>
        <dbReference type="ARBA" id="ARBA00023004"/>
    </source>
</evidence>
<feature type="transmembrane region" description="Helical" evidence="19">
    <location>
        <begin position="396"/>
        <end position="416"/>
    </location>
</feature>
<dbReference type="EMBL" id="QPJK01000001">
    <property type="protein sequence ID" value="RCW76080.1"/>
    <property type="molecule type" value="Genomic_DNA"/>
</dbReference>
<dbReference type="PROSITE" id="PS00077">
    <property type="entry name" value="COX1_CUB"/>
    <property type="match status" value="1"/>
</dbReference>
<evidence type="ECO:0000256" key="15">
    <source>
        <dbReference type="ARBA" id="ARBA00023008"/>
    </source>
</evidence>
<feature type="transmembrane region" description="Helical" evidence="19">
    <location>
        <begin position="203"/>
        <end position="229"/>
    </location>
</feature>
<dbReference type="OrthoDB" id="9803294at2"/>
<proteinExistence type="inferred from homology"/>